<dbReference type="PANTHER" id="PTHR40465">
    <property type="entry name" value="CHROMOSOME 1, WHOLE GENOME SHOTGUN SEQUENCE"/>
    <property type="match status" value="1"/>
</dbReference>
<proteinExistence type="predicted"/>
<evidence type="ECO:0000313" key="4">
    <source>
        <dbReference type="Proteomes" id="UP001498398"/>
    </source>
</evidence>
<sequence>MSAAIGTAAFLILFIQLFFCWRVWILTRLMLAKRYRVALMLLMGSLAILGVVSAITETFYLKELAFSNANRKMIVFFEIQNSSASALDTILAIAMTLCLLNSKSGVRRTDHVINLLVFFTMNTNLLTAIFQWIELILALTLSQTQIYSIFALMVPKLYFNSFLATLNSRDFMQSKLHESGSNQSVSISGMRFGPDHLIDGRTDSSGTADFEHELINKSISDGHEIEMGGRKYR</sequence>
<accession>A0ABR1IPA5</accession>
<feature type="transmembrane region" description="Helical" evidence="1">
    <location>
        <begin position="81"/>
        <end position="100"/>
    </location>
</feature>
<feature type="transmembrane region" description="Helical" evidence="1">
    <location>
        <begin position="112"/>
        <end position="133"/>
    </location>
</feature>
<dbReference type="EMBL" id="JBANRG010000102">
    <property type="protein sequence ID" value="KAK7435766.1"/>
    <property type="molecule type" value="Genomic_DNA"/>
</dbReference>
<keyword evidence="4" id="KW-1185">Reference proteome</keyword>
<evidence type="ECO:0000313" key="3">
    <source>
        <dbReference type="EMBL" id="KAK7435766.1"/>
    </source>
</evidence>
<dbReference type="Proteomes" id="UP001498398">
    <property type="component" value="Unassembled WGS sequence"/>
</dbReference>
<evidence type="ECO:0000256" key="1">
    <source>
        <dbReference type="SAM" id="Phobius"/>
    </source>
</evidence>
<evidence type="ECO:0000259" key="2">
    <source>
        <dbReference type="Pfam" id="PF20152"/>
    </source>
</evidence>
<organism evidence="3 4">
    <name type="scientific">Marasmiellus scandens</name>
    <dbReference type="NCBI Taxonomy" id="2682957"/>
    <lineage>
        <taxon>Eukaryota</taxon>
        <taxon>Fungi</taxon>
        <taxon>Dikarya</taxon>
        <taxon>Basidiomycota</taxon>
        <taxon>Agaricomycotina</taxon>
        <taxon>Agaricomycetes</taxon>
        <taxon>Agaricomycetidae</taxon>
        <taxon>Agaricales</taxon>
        <taxon>Marasmiineae</taxon>
        <taxon>Omphalotaceae</taxon>
        <taxon>Marasmiellus</taxon>
    </lineage>
</organism>
<dbReference type="InterPro" id="IPR045339">
    <property type="entry name" value="DUF6534"/>
</dbReference>
<feature type="transmembrane region" description="Helical" evidence="1">
    <location>
        <begin position="6"/>
        <end position="25"/>
    </location>
</feature>
<feature type="transmembrane region" description="Helical" evidence="1">
    <location>
        <begin position="37"/>
        <end position="61"/>
    </location>
</feature>
<keyword evidence="1" id="KW-0812">Transmembrane</keyword>
<feature type="transmembrane region" description="Helical" evidence="1">
    <location>
        <begin position="145"/>
        <end position="166"/>
    </location>
</feature>
<dbReference type="Pfam" id="PF20152">
    <property type="entry name" value="DUF6534"/>
    <property type="match status" value="1"/>
</dbReference>
<dbReference type="PANTHER" id="PTHR40465:SF1">
    <property type="entry name" value="DUF6534 DOMAIN-CONTAINING PROTEIN"/>
    <property type="match status" value="1"/>
</dbReference>
<name>A0ABR1IPA5_9AGAR</name>
<comment type="caution">
    <text evidence="3">The sequence shown here is derived from an EMBL/GenBank/DDBJ whole genome shotgun (WGS) entry which is preliminary data.</text>
</comment>
<keyword evidence="1" id="KW-1133">Transmembrane helix</keyword>
<reference evidence="3 4" key="1">
    <citation type="submission" date="2024-01" db="EMBL/GenBank/DDBJ databases">
        <title>A draft genome for the cacao thread blight pathogen Marasmiellus scandens.</title>
        <authorList>
            <person name="Baruah I.K."/>
            <person name="Leung J."/>
            <person name="Bukari Y."/>
            <person name="Amoako-Attah I."/>
            <person name="Meinhardt L.W."/>
            <person name="Bailey B.A."/>
            <person name="Cohen S.P."/>
        </authorList>
    </citation>
    <scope>NUCLEOTIDE SEQUENCE [LARGE SCALE GENOMIC DNA]</scope>
    <source>
        <strain evidence="3 4">GH-19</strain>
    </source>
</reference>
<keyword evidence="1" id="KW-0472">Membrane</keyword>
<protein>
    <recommendedName>
        <fullName evidence="2">DUF6534 domain-containing protein</fullName>
    </recommendedName>
</protein>
<feature type="domain" description="DUF6534" evidence="2">
    <location>
        <begin position="85"/>
        <end position="170"/>
    </location>
</feature>
<gene>
    <name evidence="3" type="ORF">VKT23_019463</name>
</gene>